<dbReference type="PANTHER" id="PTHR46825:SF9">
    <property type="entry name" value="BETA-LACTAMASE-RELATED DOMAIN-CONTAINING PROTEIN"/>
    <property type="match status" value="1"/>
</dbReference>
<dbReference type="EMBL" id="QXED01000001">
    <property type="protein sequence ID" value="RIV26929.1"/>
    <property type="molecule type" value="Genomic_DNA"/>
</dbReference>
<keyword evidence="4" id="KW-0378">Hydrolase</keyword>
<sequence>MLLRLFLLWGSFLLATVPSFSQSSQLPYRQVCDSIIARFNRDEFKAIYQLADTSFSRTISENKLVTYLKSNRNSGNIIRVVSQQEARGGVLYHLEFEVRDMNMFLKVTLEGKFSSFGLSSVPVSLFTTPPSIASSNALKTDLDQAIDSLVRDYFRDPRAVGLSIGLIKDGRPFMYHYGEIKKESGKLPTPLTGYEIGSVTKTFTALLLAQAVTEKKVTLADDIRRYLPSDYPNLQFGNQPVTLQDLANHTARLPPMPPNIGDQPGYNPSTPEANYDSSLFYGALHAVTLDTLPGYKFDYSNWGMAILGHIVERVYHRPYDQLLKQYITLPLGMNQTSYHQVDEDKKRMALPYTENGKEFSFQAESFLGPAGDIHSNLADMMRYLQAQISEKDPAIRLTHQPTRNNIGLGWGVRNTGSYWDIQHNGSTPGFTTHISAFPELGNGCVILANSKANMGKLILGTQAILKQKK</sequence>
<dbReference type="InterPro" id="IPR050491">
    <property type="entry name" value="AmpC-like"/>
</dbReference>
<dbReference type="GO" id="GO:0016787">
    <property type="term" value="F:hydrolase activity"/>
    <property type="evidence" value="ECO:0007669"/>
    <property type="project" value="UniProtKB-KW"/>
</dbReference>
<accession>A0A418MHM7</accession>
<dbReference type="AlphaFoldDB" id="A0A418MHM7"/>
<keyword evidence="2" id="KW-0732">Signal</keyword>
<dbReference type="PANTHER" id="PTHR46825">
    <property type="entry name" value="D-ALANYL-D-ALANINE-CARBOXYPEPTIDASE/ENDOPEPTIDASE AMPH"/>
    <property type="match status" value="1"/>
</dbReference>
<evidence type="ECO:0000313" key="5">
    <source>
        <dbReference type="Proteomes" id="UP000283523"/>
    </source>
</evidence>
<dbReference type="InterPro" id="IPR001466">
    <property type="entry name" value="Beta-lactam-related"/>
</dbReference>
<feature type="signal peptide" evidence="2">
    <location>
        <begin position="1"/>
        <end position="23"/>
    </location>
</feature>
<feature type="region of interest" description="Disordered" evidence="1">
    <location>
        <begin position="250"/>
        <end position="271"/>
    </location>
</feature>
<dbReference type="Proteomes" id="UP000283523">
    <property type="component" value="Unassembled WGS sequence"/>
</dbReference>
<evidence type="ECO:0000256" key="1">
    <source>
        <dbReference type="SAM" id="MobiDB-lite"/>
    </source>
</evidence>
<feature type="chain" id="PRO_5019089175" evidence="2">
    <location>
        <begin position="24"/>
        <end position="469"/>
    </location>
</feature>
<dbReference type="Gene3D" id="3.40.710.10">
    <property type="entry name" value="DD-peptidase/beta-lactamase superfamily"/>
    <property type="match status" value="1"/>
</dbReference>
<dbReference type="InterPro" id="IPR012338">
    <property type="entry name" value="Beta-lactam/transpept-like"/>
</dbReference>
<dbReference type="RefSeq" id="WP_119665784.1">
    <property type="nucleotide sequence ID" value="NZ_QXED01000001.1"/>
</dbReference>
<organism evidence="4 5">
    <name type="scientific">Fibrisoma montanum</name>
    <dbReference type="NCBI Taxonomy" id="2305895"/>
    <lineage>
        <taxon>Bacteria</taxon>
        <taxon>Pseudomonadati</taxon>
        <taxon>Bacteroidota</taxon>
        <taxon>Cytophagia</taxon>
        <taxon>Cytophagales</taxon>
        <taxon>Spirosomataceae</taxon>
        <taxon>Fibrisoma</taxon>
    </lineage>
</organism>
<name>A0A418MHM7_9BACT</name>
<keyword evidence="5" id="KW-1185">Reference proteome</keyword>
<evidence type="ECO:0000259" key="3">
    <source>
        <dbReference type="Pfam" id="PF00144"/>
    </source>
</evidence>
<proteinExistence type="predicted"/>
<protein>
    <submittedName>
        <fullName evidence="4">Class A beta-lactamase-related serine hydrolase</fullName>
    </submittedName>
</protein>
<evidence type="ECO:0000256" key="2">
    <source>
        <dbReference type="SAM" id="SignalP"/>
    </source>
</evidence>
<dbReference type="SUPFAM" id="SSF56601">
    <property type="entry name" value="beta-lactamase/transpeptidase-like"/>
    <property type="match status" value="1"/>
</dbReference>
<evidence type="ECO:0000313" key="4">
    <source>
        <dbReference type="EMBL" id="RIV26929.1"/>
    </source>
</evidence>
<feature type="domain" description="Beta-lactamase-related" evidence="3">
    <location>
        <begin position="147"/>
        <end position="464"/>
    </location>
</feature>
<comment type="caution">
    <text evidence="4">The sequence shown here is derived from an EMBL/GenBank/DDBJ whole genome shotgun (WGS) entry which is preliminary data.</text>
</comment>
<reference evidence="4 5" key="1">
    <citation type="submission" date="2018-08" db="EMBL/GenBank/DDBJ databases">
        <title>Fibrisoma montanum sp. nov., isolated from Danxia mountain soil.</title>
        <authorList>
            <person name="Huang Y."/>
        </authorList>
    </citation>
    <scope>NUCLEOTIDE SEQUENCE [LARGE SCALE GENOMIC DNA]</scope>
    <source>
        <strain evidence="4 5">HYT19</strain>
    </source>
</reference>
<dbReference type="OrthoDB" id="9793489at2"/>
<dbReference type="Pfam" id="PF00144">
    <property type="entry name" value="Beta-lactamase"/>
    <property type="match status" value="1"/>
</dbReference>
<gene>
    <name evidence="4" type="ORF">DYU11_01005</name>
</gene>